<keyword evidence="7 12" id="KW-0472">Membrane</keyword>
<keyword evidence="16" id="KW-1185">Reference proteome</keyword>
<evidence type="ECO:0000256" key="12">
    <source>
        <dbReference type="RuleBase" id="RU003519"/>
    </source>
</evidence>
<evidence type="ECO:0000256" key="10">
    <source>
        <dbReference type="ARBA" id="ARBA00023288"/>
    </source>
</evidence>
<evidence type="ECO:0000256" key="8">
    <source>
        <dbReference type="ARBA" id="ARBA00023180"/>
    </source>
</evidence>
<keyword evidence="8" id="KW-0325">Glycoprotein</keyword>
<evidence type="ECO:0000256" key="2">
    <source>
        <dbReference type="ARBA" id="ARBA00010260"/>
    </source>
</evidence>
<reference evidence="14" key="2">
    <citation type="submission" date="2020-08" db="EMBL/GenBank/DDBJ databases">
        <authorList>
            <person name="Shumante A."/>
            <person name="Zimin A.V."/>
            <person name="Puiu D."/>
            <person name="Salzberg S.L."/>
        </authorList>
    </citation>
    <scope>NUCLEOTIDE SEQUENCE</scope>
    <source>
        <strain evidence="14">WC2-LM</strain>
        <tissue evidence="14">Liver</tissue>
    </source>
</reference>
<dbReference type="PANTHER" id="PTHR10822:SF24">
    <property type="entry name" value="GLYPICAN-2"/>
    <property type="match status" value="1"/>
</dbReference>
<keyword evidence="10 12" id="KW-0449">Lipoprotein</keyword>
<evidence type="ECO:0000256" key="7">
    <source>
        <dbReference type="ARBA" id="ARBA00023136"/>
    </source>
</evidence>
<evidence type="ECO:0000256" key="6">
    <source>
        <dbReference type="ARBA" id="ARBA00022974"/>
    </source>
</evidence>
<dbReference type="EMBL" id="CABDUW010001784">
    <property type="protein sequence ID" value="VTJ84008.1"/>
    <property type="molecule type" value="Genomic_DNA"/>
</dbReference>
<reference evidence="15 16" key="1">
    <citation type="submission" date="2019-04" db="EMBL/GenBank/DDBJ databases">
        <authorList>
            <person name="Alioto T."/>
            <person name="Alioto T."/>
        </authorList>
    </citation>
    <scope>NUCLEOTIDE SEQUENCE [LARGE SCALE GENOMIC DNA]</scope>
</reference>
<accession>A0A5E4CQ37</accession>
<dbReference type="GO" id="GO:0005886">
    <property type="term" value="C:plasma membrane"/>
    <property type="evidence" value="ECO:0007669"/>
    <property type="project" value="UniProtKB-SubCell"/>
</dbReference>
<evidence type="ECO:0000256" key="11">
    <source>
        <dbReference type="RuleBase" id="RU003518"/>
    </source>
</evidence>
<comment type="function">
    <text evidence="12">Cell surface proteoglycan.</text>
</comment>
<evidence type="ECO:0000256" key="3">
    <source>
        <dbReference type="ARBA" id="ARBA00022475"/>
    </source>
</evidence>
<comment type="subcellular location">
    <subcellularLocation>
        <location evidence="1">Cell membrane</location>
        <topology evidence="1">Lipid-anchor</topology>
        <topology evidence="1">GPI-anchor</topology>
        <orientation evidence="1">Extracellular side</orientation>
    </subcellularLocation>
</comment>
<dbReference type="GO" id="GO:0016477">
    <property type="term" value="P:cell migration"/>
    <property type="evidence" value="ECO:0007669"/>
    <property type="project" value="TreeGrafter"/>
</dbReference>
<dbReference type="GO" id="GO:0045202">
    <property type="term" value="C:synapse"/>
    <property type="evidence" value="ECO:0007669"/>
    <property type="project" value="TreeGrafter"/>
</dbReference>
<organism evidence="15 16">
    <name type="scientific">Marmota monax</name>
    <name type="common">Woodchuck</name>
    <dbReference type="NCBI Taxonomy" id="9995"/>
    <lineage>
        <taxon>Eukaryota</taxon>
        <taxon>Metazoa</taxon>
        <taxon>Chordata</taxon>
        <taxon>Craniata</taxon>
        <taxon>Vertebrata</taxon>
        <taxon>Euteleostomi</taxon>
        <taxon>Mammalia</taxon>
        <taxon>Eutheria</taxon>
        <taxon>Euarchontoglires</taxon>
        <taxon>Glires</taxon>
        <taxon>Rodentia</taxon>
        <taxon>Sciuromorpha</taxon>
        <taxon>Sciuridae</taxon>
        <taxon>Xerinae</taxon>
        <taxon>Marmotini</taxon>
        <taxon>Marmota</taxon>
    </lineage>
</organism>
<dbReference type="InterPro" id="IPR019803">
    <property type="entry name" value="Glypican_CS"/>
</dbReference>
<evidence type="ECO:0000313" key="15">
    <source>
        <dbReference type="EMBL" id="VTJ84008.1"/>
    </source>
</evidence>
<evidence type="ECO:0000256" key="4">
    <source>
        <dbReference type="ARBA" id="ARBA00022622"/>
    </source>
</evidence>
<proteinExistence type="inferred from homology"/>
<keyword evidence="3" id="KW-1003">Cell membrane</keyword>
<comment type="similarity">
    <text evidence="2 11">Belongs to the glypican family.</text>
</comment>
<keyword evidence="5" id="KW-0732">Signal</keyword>
<feature type="region of interest" description="Disordered" evidence="13">
    <location>
        <begin position="605"/>
        <end position="679"/>
    </location>
</feature>
<evidence type="ECO:0000256" key="9">
    <source>
        <dbReference type="ARBA" id="ARBA00023207"/>
    </source>
</evidence>
<name>A0A5E4CQ37_MARMO</name>
<dbReference type="GO" id="GO:0098552">
    <property type="term" value="C:side of membrane"/>
    <property type="evidence" value="ECO:0007669"/>
    <property type="project" value="UniProtKB-KW"/>
</dbReference>
<dbReference type="Pfam" id="PF01153">
    <property type="entry name" value="Glypican"/>
    <property type="match status" value="1"/>
</dbReference>
<evidence type="ECO:0000256" key="13">
    <source>
        <dbReference type="SAM" id="MobiDB-lite"/>
    </source>
</evidence>
<dbReference type="GO" id="GO:0009986">
    <property type="term" value="C:cell surface"/>
    <property type="evidence" value="ECO:0007669"/>
    <property type="project" value="TreeGrafter"/>
</dbReference>
<dbReference type="AlphaFoldDB" id="A0A5E4CQ37"/>
<evidence type="ECO:0000313" key="16">
    <source>
        <dbReference type="Proteomes" id="UP000335636"/>
    </source>
</evidence>
<dbReference type="GO" id="GO:0009966">
    <property type="term" value="P:regulation of signal transduction"/>
    <property type="evidence" value="ECO:0007669"/>
    <property type="project" value="InterPro"/>
</dbReference>
<dbReference type="InterPro" id="IPR001863">
    <property type="entry name" value="Glypican"/>
</dbReference>
<dbReference type="PANTHER" id="PTHR10822">
    <property type="entry name" value="GLYPICAN"/>
    <property type="match status" value="1"/>
</dbReference>
<dbReference type="PROSITE" id="PS01207">
    <property type="entry name" value="GLYPICAN"/>
    <property type="match status" value="1"/>
</dbReference>
<gene>
    <name evidence="14" type="ORF">GHT09_002224</name>
    <name evidence="15" type="ORF">MONAX_5E003518</name>
</gene>
<keyword evidence="4 12" id="KW-0336">GPI-anchor</keyword>
<dbReference type="GO" id="GO:0007224">
    <property type="term" value="P:smoothened signaling pathway"/>
    <property type="evidence" value="ECO:0007669"/>
    <property type="project" value="TreeGrafter"/>
</dbReference>
<evidence type="ECO:0000313" key="14">
    <source>
        <dbReference type="EMBL" id="KAF7486074.1"/>
    </source>
</evidence>
<dbReference type="Proteomes" id="UP000662637">
    <property type="component" value="Unassembled WGS sequence"/>
</dbReference>
<dbReference type="Proteomes" id="UP000335636">
    <property type="component" value="Unassembled WGS sequence"/>
</dbReference>
<dbReference type="GO" id="GO:1905475">
    <property type="term" value="P:regulation of protein localization to membrane"/>
    <property type="evidence" value="ECO:0007669"/>
    <property type="project" value="TreeGrafter"/>
</dbReference>
<dbReference type="GO" id="GO:0005576">
    <property type="term" value="C:extracellular region"/>
    <property type="evidence" value="ECO:0007669"/>
    <property type="project" value="TreeGrafter"/>
</dbReference>
<keyword evidence="6 12" id="KW-0654">Proteoglycan</keyword>
<dbReference type="EMBL" id="WJEC01000080">
    <property type="protein sequence ID" value="KAF7486074.1"/>
    <property type="molecule type" value="Genomic_DNA"/>
</dbReference>
<feature type="region of interest" description="Disordered" evidence="13">
    <location>
        <begin position="564"/>
        <end position="585"/>
    </location>
</feature>
<protein>
    <submittedName>
        <fullName evidence="14">Glypican-2</fullName>
    </submittedName>
</protein>
<evidence type="ECO:0000256" key="5">
    <source>
        <dbReference type="ARBA" id="ARBA00022729"/>
    </source>
</evidence>
<evidence type="ECO:0000256" key="1">
    <source>
        <dbReference type="ARBA" id="ARBA00004471"/>
    </source>
</evidence>
<keyword evidence="9 12" id="KW-0357">Heparan sulfate</keyword>
<sequence>MWWTKPPLPSSFWSAKRWIPPGPAFRTESPRPQEGPRPHLADSLRVVASRLLPSFPSQLLIIIGGAPPRAPPLSGSGLPLSRQMLLGPAIVPSFQFSGVVLFLWLVERRPREATTMSVLRPLLLLLLPLCPGPGPGPGSEAKVARSCAETRQVLGARGYSLNLIPPSMISGEHLQICPQEYTCCSSETEQKLISDTEATFQSLVEDSGSFLVHTLAARHRKFNEFFREMLSVSHQSLAQFFSHSYGRLYSQHALIFNSLFSRLWDYYEKSGEGLEDTLVDFWAQLLERAFPLMHPQYSFPPDFLLCLTHLASTTDNSLQPFGDSPRRLRLQITRALVAARAFVQGLETGKNVVDESLKVQVSEDCRKALMRLIGCPLCRGVPSLMPCRGFCLNVASGCLSNRGLEPDWGNYLDGLLFLADKLQGPFSFELAAESIGVKISEGLMYLQENSMRVSAKVFQECGTPHLISARNRRAPAPLEEAGRPWPWRVAPEEERPTTAAGTNLHRLVWELRERLNRLRGFWVGLPLTVCGDSRMAADISQETAPCWTGTGRGRYQLPVVVGPRTDQTHNPELGLDTSGPDVPTRRRRLLLRSATARMRAAALGQDLDMQDAEEDASGSGGGFHYADDWKAGTAPVAPAAWPPRPHHPPRRDSSSGGRGRGGPRYNQDRSRSGGMSVGLHNSPVLILFPSALAMLGPR</sequence>